<dbReference type="GO" id="GO:0005524">
    <property type="term" value="F:ATP binding"/>
    <property type="evidence" value="ECO:0007669"/>
    <property type="project" value="UniProtKB-KW"/>
</dbReference>
<dbReference type="NCBIfam" id="NF004491">
    <property type="entry name" value="PRK05826.1"/>
    <property type="match status" value="1"/>
</dbReference>
<dbReference type="Proteomes" id="UP000034852">
    <property type="component" value="Unassembled WGS sequence"/>
</dbReference>
<keyword evidence="9 13" id="KW-0460">Magnesium</keyword>
<gene>
    <name evidence="16" type="ORF">US52_C0004G0003</name>
</gene>
<dbReference type="InterPro" id="IPR015795">
    <property type="entry name" value="Pyrv_Knase_C"/>
</dbReference>
<evidence type="ECO:0000256" key="13">
    <source>
        <dbReference type="RuleBase" id="RU000504"/>
    </source>
</evidence>
<keyword evidence="7 13" id="KW-0418">Kinase</keyword>
<dbReference type="Pfam" id="PF02887">
    <property type="entry name" value="PK_C"/>
    <property type="match status" value="1"/>
</dbReference>
<evidence type="ECO:0000259" key="14">
    <source>
        <dbReference type="Pfam" id="PF00224"/>
    </source>
</evidence>
<comment type="caution">
    <text evidence="16">The sequence shown here is derived from an EMBL/GenBank/DDBJ whole genome shotgun (WGS) entry which is preliminary data.</text>
</comment>
<dbReference type="PRINTS" id="PR01050">
    <property type="entry name" value="PYRUVTKNASE"/>
</dbReference>
<keyword evidence="4 13" id="KW-0808">Transferase</keyword>
<dbReference type="EMBL" id="LBTH01000004">
    <property type="protein sequence ID" value="KKQ36237.1"/>
    <property type="molecule type" value="Genomic_DNA"/>
</dbReference>
<dbReference type="InterPro" id="IPR001697">
    <property type="entry name" value="Pyr_Knase"/>
</dbReference>
<dbReference type="Gene3D" id="2.40.33.10">
    <property type="entry name" value="PK beta-barrel domain-like"/>
    <property type="match status" value="1"/>
</dbReference>
<accession>A0A0G0H259</accession>
<sequence length="487" mass="53573">MLSWLNADRIISRLILFCILPMPKTKILCTIGPATWDKEILKDIIKNGMAVARINGAFADVTELDRVAKIIRSISKDVALMLDIKGTEVRLNKFKESLIIKKGDKVIIGSGREDKIYPVTYPDLYRDLKQGDNLVIDDGKVKLTVVDIQDKKIHTKVVEGNEISPGKSINTPGIALSNPALTEIDKEQMKFAVKDNWDFVAASFVRSKKDIEAVKSELKGSLIKIFAKVEDAQGIENIDEIIDVADGIIIARGDLGVEIPFEKIPMIQKKIITKCLLKAKPVVVATHMLESMIESPVATRAEINDVANAVFDGSDILWLSAESSKGKYPREAVKTLKQVAIEAEKYVLPEILDGEPEINPITVALAKGVLDIARSLPIDKIVVATGSGKTARIISSFRPKQPIIALTSNETYKRQLNATWGVKAMVMETVESDRDKAISKVVKKALEEKLVKKSDLILVVRGTTPSSQNTNSLEVGIVGEMINKLTD</sequence>
<dbReference type="SUPFAM" id="SSF51621">
    <property type="entry name" value="Phosphoenolpyruvate/pyruvate domain"/>
    <property type="match status" value="1"/>
</dbReference>
<evidence type="ECO:0000256" key="7">
    <source>
        <dbReference type="ARBA" id="ARBA00022777"/>
    </source>
</evidence>
<comment type="pathway">
    <text evidence="1 13">Carbohydrate degradation; glycolysis; pyruvate from D-glyceraldehyde 3-phosphate: step 5/5.</text>
</comment>
<keyword evidence="8" id="KW-0067">ATP-binding</keyword>
<dbReference type="GO" id="GO:0000287">
    <property type="term" value="F:magnesium ion binding"/>
    <property type="evidence" value="ECO:0007669"/>
    <property type="project" value="UniProtKB-UniRule"/>
</dbReference>
<evidence type="ECO:0000256" key="9">
    <source>
        <dbReference type="ARBA" id="ARBA00022842"/>
    </source>
</evidence>
<dbReference type="GO" id="GO:0004743">
    <property type="term" value="F:pyruvate kinase activity"/>
    <property type="evidence" value="ECO:0007669"/>
    <property type="project" value="UniProtKB-UniRule"/>
</dbReference>
<dbReference type="Pfam" id="PF00224">
    <property type="entry name" value="PK"/>
    <property type="match status" value="1"/>
</dbReference>
<dbReference type="PANTHER" id="PTHR11817">
    <property type="entry name" value="PYRUVATE KINASE"/>
    <property type="match status" value="1"/>
</dbReference>
<evidence type="ECO:0000313" key="16">
    <source>
        <dbReference type="EMBL" id="KKQ36237.1"/>
    </source>
</evidence>
<evidence type="ECO:0000256" key="5">
    <source>
        <dbReference type="ARBA" id="ARBA00022723"/>
    </source>
</evidence>
<evidence type="ECO:0000256" key="4">
    <source>
        <dbReference type="ARBA" id="ARBA00022679"/>
    </source>
</evidence>
<evidence type="ECO:0000256" key="1">
    <source>
        <dbReference type="ARBA" id="ARBA00004997"/>
    </source>
</evidence>
<dbReference type="GO" id="GO:0016301">
    <property type="term" value="F:kinase activity"/>
    <property type="evidence" value="ECO:0007669"/>
    <property type="project" value="UniProtKB-KW"/>
</dbReference>
<feature type="domain" description="Pyruvate kinase C-terminal" evidence="15">
    <location>
        <begin position="364"/>
        <end position="475"/>
    </location>
</feature>
<evidence type="ECO:0000256" key="12">
    <source>
        <dbReference type="NCBIfam" id="TIGR01064"/>
    </source>
</evidence>
<protein>
    <recommendedName>
        <fullName evidence="3 12">Pyruvate kinase</fullName>
        <ecNumber evidence="3 12">2.7.1.40</ecNumber>
    </recommendedName>
</protein>
<evidence type="ECO:0000259" key="15">
    <source>
        <dbReference type="Pfam" id="PF02887"/>
    </source>
</evidence>
<dbReference type="Gene3D" id="3.40.1380.20">
    <property type="entry name" value="Pyruvate kinase, C-terminal domain"/>
    <property type="match status" value="1"/>
</dbReference>
<evidence type="ECO:0000256" key="10">
    <source>
        <dbReference type="ARBA" id="ARBA00023152"/>
    </source>
</evidence>
<dbReference type="SUPFAM" id="SSF50800">
    <property type="entry name" value="PK beta-barrel domain-like"/>
    <property type="match status" value="1"/>
</dbReference>
<evidence type="ECO:0000313" key="17">
    <source>
        <dbReference type="Proteomes" id="UP000034852"/>
    </source>
</evidence>
<keyword evidence="11 16" id="KW-0670">Pyruvate</keyword>
<dbReference type="InterPro" id="IPR036918">
    <property type="entry name" value="Pyrv_Knase_C_sf"/>
</dbReference>
<keyword evidence="6" id="KW-0547">Nucleotide-binding</keyword>
<dbReference type="EC" id="2.7.1.40" evidence="3 12"/>
<evidence type="ECO:0000256" key="11">
    <source>
        <dbReference type="ARBA" id="ARBA00023317"/>
    </source>
</evidence>
<evidence type="ECO:0000256" key="3">
    <source>
        <dbReference type="ARBA" id="ARBA00012142"/>
    </source>
</evidence>
<dbReference type="AlphaFoldDB" id="A0A0G0H259"/>
<dbReference type="PATRIC" id="fig|1619087.5.peg.49"/>
<dbReference type="Gene3D" id="3.20.20.60">
    <property type="entry name" value="Phosphoenolpyruvate-binding domains"/>
    <property type="match status" value="1"/>
</dbReference>
<evidence type="ECO:0000256" key="6">
    <source>
        <dbReference type="ARBA" id="ARBA00022741"/>
    </source>
</evidence>
<dbReference type="SUPFAM" id="SSF52935">
    <property type="entry name" value="PK C-terminal domain-like"/>
    <property type="match status" value="1"/>
</dbReference>
<dbReference type="GO" id="GO:0030955">
    <property type="term" value="F:potassium ion binding"/>
    <property type="evidence" value="ECO:0007669"/>
    <property type="project" value="UniProtKB-UniRule"/>
</dbReference>
<reference evidence="16" key="1">
    <citation type="journal article" date="2015" name="Nature">
        <title>rRNA introns, odd ribosomes, and small enigmatic genomes across a large radiation of phyla.</title>
        <authorList>
            <person name="Brown C.T."/>
            <person name="Hug L.A."/>
            <person name="Thomas B.C."/>
            <person name="Sharon I."/>
            <person name="Castelle C.J."/>
            <person name="Singh A."/>
            <person name="Wilkins M.J."/>
            <person name="Williams K.H."/>
            <person name="Banfield J.F."/>
        </authorList>
    </citation>
    <scope>NUCLEOTIDE SEQUENCE [LARGE SCALE GENOMIC DNA]</scope>
</reference>
<organism evidence="16 17">
    <name type="scientific">candidate division WS6 bacterium GW2011_GWA2_37_6</name>
    <dbReference type="NCBI Taxonomy" id="1619087"/>
    <lineage>
        <taxon>Bacteria</taxon>
        <taxon>Candidatus Dojkabacteria</taxon>
    </lineage>
</organism>
<dbReference type="InterPro" id="IPR015793">
    <property type="entry name" value="Pyrv_Knase_brl"/>
</dbReference>
<feature type="domain" description="Pyruvate kinase barrel" evidence="14">
    <location>
        <begin position="23"/>
        <end position="333"/>
    </location>
</feature>
<name>A0A0G0H259_9BACT</name>
<keyword evidence="10 13" id="KW-0324">Glycolysis</keyword>
<dbReference type="InterPro" id="IPR015806">
    <property type="entry name" value="Pyrv_Knase_insert_dom_sf"/>
</dbReference>
<comment type="catalytic activity">
    <reaction evidence="13">
        <text>pyruvate + ATP = phosphoenolpyruvate + ADP + H(+)</text>
        <dbReference type="Rhea" id="RHEA:18157"/>
        <dbReference type="ChEBI" id="CHEBI:15361"/>
        <dbReference type="ChEBI" id="CHEBI:15378"/>
        <dbReference type="ChEBI" id="CHEBI:30616"/>
        <dbReference type="ChEBI" id="CHEBI:58702"/>
        <dbReference type="ChEBI" id="CHEBI:456216"/>
        <dbReference type="EC" id="2.7.1.40"/>
    </reaction>
</comment>
<dbReference type="InterPro" id="IPR040442">
    <property type="entry name" value="Pyrv_kinase-like_dom_sf"/>
</dbReference>
<evidence type="ECO:0000256" key="8">
    <source>
        <dbReference type="ARBA" id="ARBA00022840"/>
    </source>
</evidence>
<dbReference type="InterPro" id="IPR011037">
    <property type="entry name" value="Pyrv_Knase-like_insert_dom_sf"/>
</dbReference>
<evidence type="ECO:0000256" key="2">
    <source>
        <dbReference type="ARBA" id="ARBA00008663"/>
    </source>
</evidence>
<keyword evidence="5" id="KW-0479">Metal-binding</keyword>
<dbReference type="InterPro" id="IPR015813">
    <property type="entry name" value="Pyrv/PenolPyrv_kinase-like_dom"/>
</dbReference>
<proteinExistence type="inferred from homology"/>
<dbReference type="UniPathway" id="UPA00109">
    <property type="reaction ID" value="UER00188"/>
</dbReference>
<comment type="similarity">
    <text evidence="2 13">Belongs to the pyruvate kinase family.</text>
</comment>
<dbReference type="NCBIfam" id="TIGR01064">
    <property type="entry name" value="pyruv_kin"/>
    <property type="match status" value="1"/>
</dbReference>